<gene>
    <name evidence="1" type="ORF">KSX_93250</name>
</gene>
<sequence length="116" mass="12814">MLPEVFKRPKRRVTPQLHAFLTALASLRERGQPIPDALALALPAEVVSLLLQDISPTNLPRQSHSVIFHTVKLGPYVRSRWSEDAHTSTISLSLLNDSPPFPSPLRASNACASIRE</sequence>
<name>A0A8J3MW78_9CHLR</name>
<comment type="caution">
    <text evidence="1">The sequence shown here is derived from an EMBL/GenBank/DDBJ whole genome shotgun (WGS) entry which is preliminary data.</text>
</comment>
<dbReference type="EMBL" id="BNJF01000011">
    <property type="protein sequence ID" value="GHO51162.1"/>
    <property type="molecule type" value="Genomic_DNA"/>
</dbReference>
<keyword evidence="2" id="KW-1185">Reference proteome</keyword>
<proteinExistence type="predicted"/>
<organism evidence="1 2">
    <name type="scientific">Ktedonospora formicarum</name>
    <dbReference type="NCBI Taxonomy" id="2778364"/>
    <lineage>
        <taxon>Bacteria</taxon>
        <taxon>Bacillati</taxon>
        <taxon>Chloroflexota</taxon>
        <taxon>Ktedonobacteria</taxon>
        <taxon>Ktedonobacterales</taxon>
        <taxon>Ktedonobacteraceae</taxon>
        <taxon>Ktedonospora</taxon>
    </lineage>
</organism>
<dbReference type="AlphaFoldDB" id="A0A8J3MW78"/>
<protein>
    <submittedName>
        <fullName evidence="1">Uncharacterized protein</fullName>
    </submittedName>
</protein>
<evidence type="ECO:0000313" key="2">
    <source>
        <dbReference type="Proteomes" id="UP000612362"/>
    </source>
</evidence>
<dbReference type="Proteomes" id="UP000612362">
    <property type="component" value="Unassembled WGS sequence"/>
</dbReference>
<dbReference type="RefSeq" id="WP_220200113.1">
    <property type="nucleotide sequence ID" value="NZ_BNJF01000011.1"/>
</dbReference>
<evidence type="ECO:0000313" key="1">
    <source>
        <dbReference type="EMBL" id="GHO51162.1"/>
    </source>
</evidence>
<accession>A0A8J3MW78</accession>
<reference evidence="1" key="1">
    <citation type="submission" date="2020-10" db="EMBL/GenBank/DDBJ databases">
        <title>Taxonomic study of unclassified bacteria belonging to the class Ktedonobacteria.</title>
        <authorList>
            <person name="Yabe S."/>
            <person name="Wang C.M."/>
            <person name="Zheng Y."/>
            <person name="Sakai Y."/>
            <person name="Cavaletti L."/>
            <person name="Monciardini P."/>
            <person name="Donadio S."/>
        </authorList>
    </citation>
    <scope>NUCLEOTIDE SEQUENCE</scope>
    <source>
        <strain evidence="1">SOSP1-1</strain>
    </source>
</reference>